<sequence length="108" mass="12016">MRDIDLPHYRELVKSESPIAAGEREPAGVVLNTLWVPARFQTVGAAQWTIGDVELAWSEQQWSWEYIESLESGQEIIHLPASYRELTGIPPTARAERSTSMPVAGPDA</sequence>
<dbReference type="KEGG" id="msr:AU15_18190"/>
<protein>
    <submittedName>
        <fullName evidence="1">Uncharacterized protein</fullName>
    </submittedName>
</protein>
<dbReference type="HOGENOM" id="CLU_2193783_0_0_6"/>
<evidence type="ECO:0000313" key="2">
    <source>
        <dbReference type="Proteomes" id="UP000035081"/>
    </source>
</evidence>
<proteinExistence type="predicted"/>
<dbReference type="EMBL" id="CP007152">
    <property type="protein sequence ID" value="AHI33344.1"/>
    <property type="molecule type" value="Genomic_DNA"/>
</dbReference>
<evidence type="ECO:0000313" key="1">
    <source>
        <dbReference type="EMBL" id="AHI33344.1"/>
    </source>
</evidence>
<accession>W5YWT0</accession>
<reference evidence="1 2" key="1">
    <citation type="journal article" date="2014" name="Genome Announc.">
        <title>Draft Genome Sequences of Marinobacter similis A3d10T and Marinobacter salarius R9SW1T.</title>
        <authorList>
            <person name="Ivanova E.P."/>
            <person name="Ng H.J."/>
            <person name="Webb H.K."/>
            <person name="Feng G."/>
            <person name="Oshima K."/>
            <person name="Hattori M."/>
            <person name="Ohkuma M."/>
            <person name="Sergeev A.F."/>
            <person name="Mikhailov V.V."/>
            <person name="Crawford R.J."/>
            <person name="Sawabe T."/>
        </authorList>
    </citation>
    <scope>NUCLEOTIDE SEQUENCE [LARGE SCALE GENOMIC DNA]</scope>
    <source>
        <strain evidence="2">A3d10 and R9SW1</strain>
    </source>
</reference>
<name>W5YWT0_9GAMM</name>
<dbReference type="Proteomes" id="UP000035081">
    <property type="component" value="Chromosome"/>
</dbReference>
<dbReference type="AlphaFoldDB" id="W5YWT0"/>
<gene>
    <name evidence="1" type="ORF">AU15_18190</name>
</gene>
<organism evidence="1 2">
    <name type="scientific">Marinobacter salarius</name>
    <dbReference type="NCBI Taxonomy" id="1420917"/>
    <lineage>
        <taxon>Bacteria</taxon>
        <taxon>Pseudomonadati</taxon>
        <taxon>Pseudomonadota</taxon>
        <taxon>Gammaproteobacteria</taxon>
        <taxon>Pseudomonadales</taxon>
        <taxon>Marinobacteraceae</taxon>
        <taxon>Marinobacter</taxon>
    </lineage>
</organism>